<dbReference type="GeneID" id="27691548"/>
<dbReference type="GO" id="GO:0051537">
    <property type="term" value="F:2 iron, 2 sulfur cluster binding"/>
    <property type="evidence" value="ECO:0007669"/>
    <property type="project" value="UniProtKB-KW"/>
</dbReference>
<dbReference type="OrthoDB" id="268593at2759"/>
<dbReference type="GO" id="GO:0009055">
    <property type="term" value="F:electron transfer activity"/>
    <property type="evidence" value="ECO:0007669"/>
    <property type="project" value="TreeGrafter"/>
</dbReference>
<dbReference type="InParanoid" id="A0A0L0H5P5"/>
<dbReference type="CDD" id="cd00207">
    <property type="entry name" value="fer2"/>
    <property type="match status" value="1"/>
</dbReference>
<dbReference type="InterPro" id="IPR001041">
    <property type="entry name" value="2Fe-2S_ferredoxin-type"/>
</dbReference>
<reference evidence="12 13" key="1">
    <citation type="submission" date="2009-08" db="EMBL/GenBank/DDBJ databases">
        <title>The Genome Sequence of Spizellomyces punctatus strain DAOM BR117.</title>
        <authorList>
            <consortium name="The Broad Institute Genome Sequencing Platform"/>
            <person name="Russ C."/>
            <person name="Cuomo C."/>
            <person name="Shea T."/>
            <person name="Young S.K."/>
            <person name="Zeng Q."/>
            <person name="Koehrsen M."/>
            <person name="Haas B."/>
            <person name="Borodovsky M."/>
            <person name="Guigo R."/>
            <person name="Alvarado L."/>
            <person name="Berlin A."/>
            <person name="Bochicchio J."/>
            <person name="Borenstein D."/>
            <person name="Chapman S."/>
            <person name="Chen Z."/>
            <person name="Engels R."/>
            <person name="Freedman E."/>
            <person name="Gellesch M."/>
            <person name="Goldberg J."/>
            <person name="Griggs A."/>
            <person name="Gujja S."/>
            <person name="Heiman D."/>
            <person name="Hepburn T."/>
            <person name="Howarth C."/>
            <person name="Jen D."/>
            <person name="Larson L."/>
            <person name="Lewis B."/>
            <person name="Mehta T."/>
            <person name="Park D."/>
            <person name="Pearson M."/>
            <person name="Roberts A."/>
            <person name="Saif S."/>
            <person name="Shenoy N."/>
            <person name="Sisk P."/>
            <person name="Stolte C."/>
            <person name="Sykes S."/>
            <person name="Thomson T."/>
            <person name="Walk T."/>
            <person name="White J."/>
            <person name="Yandava C."/>
            <person name="Burger G."/>
            <person name="Gray M.W."/>
            <person name="Holland P.W.H."/>
            <person name="King N."/>
            <person name="Lang F.B.F."/>
            <person name="Roger A.J."/>
            <person name="Ruiz-Trillo I."/>
            <person name="Lander E."/>
            <person name="Nusbaum C."/>
        </authorList>
    </citation>
    <scope>NUCLEOTIDE SEQUENCE [LARGE SCALE GENOMIC DNA]</scope>
    <source>
        <strain evidence="12 13">DAOM BR117</strain>
    </source>
</reference>
<feature type="domain" description="2Fe-2S ferredoxin-type" evidence="11">
    <location>
        <begin position="60"/>
        <end position="162"/>
    </location>
</feature>
<keyword evidence="9" id="KW-0496">Mitochondrion</keyword>
<dbReference type="Proteomes" id="UP000053201">
    <property type="component" value="Unassembled WGS sequence"/>
</dbReference>
<dbReference type="InterPro" id="IPR018298">
    <property type="entry name" value="Adrenodoxin_Fe-S_BS"/>
</dbReference>
<dbReference type="EMBL" id="KQ257470">
    <property type="protein sequence ID" value="KNC96226.1"/>
    <property type="molecule type" value="Genomic_DNA"/>
</dbReference>
<dbReference type="GO" id="GO:0006744">
    <property type="term" value="P:ubiquinone biosynthetic process"/>
    <property type="evidence" value="ECO:0007669"/>
    <property type="project" value="EnsemblFungi"/>
</dbReference>
<dbReference type="GO" id="GO:0006784">
    <property type="term" value="P:heme A biosynthetic process"/>
    <property type="evidence" value="ECO:0007669"/>
    <property type="project" value="EnsemblFungi"/>
</dbReference>
<dbReference type="SUPFAM" id="SSF54292">
    <property type="entry name" value="2Fe-2S ferredoxin-like"/>
    <property type="match status" value="1"/>
</dbReference>
<keyword evidence="13" id="KW-1185">Reference proteome</keyword>
<name>A0A0L0H5P5_SPIPD</name>
<comment type="subcellular location">
    <subcellularLocation>
        <location evidence="1">Mitochondrion</location>
    </subcellularLocation>
</comment>
<evidence type="ECO:0000313" key="13">
    <source>
        <dbReference type="Proteomes" id="UP000053201"/>
    </source>
</evidence>
<accession>A0A0L0H5P5</accession>
<evidence type="ECO:0000256" key="1">
    <source>
        <dbReference type="ARBA" id="ARBA00004173"/>
    </source>
</evidence>
<evidence type="ECO:0000256" key="9">
    <source>
        <dbReference type="ARBA" id="ARBA00023128"/>
    </source>
</evidence>
<dbReference type="STRING" id="645134.A0A0L0H5P5"/>
<organism evidence="12 13">
    <name type="scientific">Spizellomyces punctatus (strain DAOM BR117)</name>
    <dbReference type="NCBI Taxonomy" id="645134"/>
    <lineage>
        <taxon>Eukaryota</taxon>
        <taxon>Fungi</taxon>
        <taxon>Fungi incertae sedis</taxon>
        <taxon>Chytridiomycota</taxon>
        <taxon>Chytridiomycota incertae sedis</taxon>
        <taxon>Chytridiomycetes</taxon>
        <taxon>Spizellomycetales</taxon>
        <taxon>Spizellomycetaceae</taxon>
        <taxon>Spizellomyces</taxon>
    </lineage>
</organism>
<keyword evidence="6" id="KW-0249">Electron transport</keyword>
<dbReference type="PANTHER" id="PTHR23426">
    <property type="entry name" value="FERREDOXIN/ADRENODOXIN"/>
    <property type="match status" value="1"/>
</dbReference>
<evidence type="ECO:0000256" key="2">
    <source>
        <dbReference type="ARBA" id="ARBA00010914"/>
    </source>
</evidence>
<sequence length="171" mass="19051">MLPSITRLSQAPCRLLLSVSRRYQSFSPRPFRVPIPQRSFQSATPLLHKAVEKPKTGEGLQVNYITPDGEKVTVYAKEGDNLLDIAHANDIDLEGACEGSLACSTCHVIVEDKYYDQLEEPSDEENDMLDLAFGLTETSRLGCQVIMSKELDGITVRLPSATRNLQVEKLR</sequence>
<evidence type="ECO:0000313" key="12">
    <source>
        <dbReference type="EMBL" id="KNC96226.1"/>
    </source>
</evidence>
<evidence type="ECO:0000256" key="7">
    <source>
        <dbReference type="ARBA" id="ARBA00023004"/>
    </source>
</evidence>
<proteinExistence type="inferred from homology"/>
<dbReference type="eggNOG" id="KOG3309">
    <property type="taxonomic scope" value="Eukaryota"/>
</dbReference>
<dbReference type="AlphaFoldDB" id="A0A0L0H5P5"/>
<gene>
    <name evidence="12" type="ORF">SPPG_08379</name>
</gene>
<keyword evidence="5" id="KW-0479">Metal-binding</keyword>
<evidence type="ECO:0000256" key="6">
    <source>
        <dbReference type="ARBA" id="ARBA00022982"/>
    </source>
</evidence>
<evidence type="ECO:0000256" key="8">
    <source>
        <dbReference type="ARBA" id="ARBA00023014"/>
    </source>
</evidence>
<dbReference type="InterPro" id="IPR036010">
    <property type="entry name" value="2Fe-2S_ferredoxin-like_sf"/>
</dbReference>
<evidence type="ECO:0000256" key="5">
    <source>
        <dbReference type="ARBA" id="ARBA00022723"/>
    </source>
</evidence>
<dbReference type="PROSITE" id="PS51085">
    <property type="entry name" value="2FE2S_FER_2"/>
    <property type="match status" value="1"/>
</dbReference>
<dbReference type="OMA" id="TLGWGWR"/>
<evidence type="ECO:0000256" key="4">
    <source>
        <dbReference type="ARBA" id="ARBA00022714"/>
    </source>
</evidence>
<evidence type="ECO:0000256" key="10">
    <source>
        <dbReference type="ARBA" id="ARBA00034078"/>
    </source>
</evidence>
<dbReference type="PRINTS" id="PR00355">
    <property type="entry name" value="ADRENODOXIN"/>
</dbReference>
<keyword evidence="8" id="KW-0411">Iron-sulfur</keyword>
<dbReference type="GO" id="GO:0046872">
    <property type="term" value="F:metal ion binding"/>
    <property type="evidence" value="ECO:0007669"/>
    <property type="project" value="UniProtKB-KW"/>
</dbReference>
<dbReference type="VEuPathDB" id="FungiDB:SPPG_08379"/>
<comment type="cofactor">
    <cofactor evidence="10">
        <name>[2Fe-2S] cluster</name>
        <dbReference type="ChEBI" id="CHEBI:190135"/>
    </cofactor>
</comment>
<dbReference type="GO" id="GO:0016226">
    <property type="term" value="P:iron-sulfur cluster assembly"/>
    <property type="evidence" value="ECO:0007669"/>
    <property type="project" value="EnsemblFungi"/>
</dbReference>
<dbReference type="GO" id="GO:0140647">
    <property type="term" value="P:P450-containing electron transport chain"/>
    <property type="evidence" value="ECO:0007669"/>
    <property type="project" value="InterPro"/>
</dbReference>
<keyword evidence="4" id="KW-0001">2Fe-2S</keyword>
<dbReference type="PANTHER" id="PTHR23426:SF65">
    <property type="entry name" value="FERREDOXIN-2, MITOCHONDRIAL"/>
    <property type="match status" value="1"/>
</dbReference>
<dbReference type="PROSITE" id="PS00814">
    <property type="entry name" value="ADX"/>
    <property type="match status" value="1"/>
</dbReference>
<dbReference type="Gene3D" id="3.10.20.30">
    <property type="match status" value="1"/>
</dbReference>
<keyword evidence="3" id="KW-0813">Transport</keyword>
<evidence type="ECO:0000256" key="3">
    <source>
        <dbReference type="ARBA" id="ARBA00022448"/>
    </source>
</evidence>
<dbReference type="GO" id="GO:0005759">
    <property type="term" value="C:mitochondrial matrix"/>
    <property type="evidence" value="ECO:0007669"/>
    <property type="project" value="EnsemblFungi"/>
</dbReference>
<protein>
    <recommendedName>
        <fullName evidence="11">2Fe-2S ferredoxin-type domain-containing protein</fullName>
    </recommendedName>
</protein>
<dbReference type="RefSeq" id="XP_016604266.1">
    <property type="nucleotide sequence ID" value="XM_016756538.1"/>
</dbReference>
<dbReference type="FunFam" id="3.10.20.30:FF:000013">
    <property type="entry name" value="Adrenodoxin, mitochondrial"/>
    <property type="match status" value="1"/>
</dbReference>
<keyword evidence="7" id="KW-0408">Iron</keyword>
<dbReference type="GO" id="GO:0016653">
    <property type="term" value="F:oxidoreductase activity, acting on NAD(P)H, heme protein as acceptor"/>
    <property type="evidence" value="ECO:0007669"/>
    <property type="project" value="EnsemblFungi"/>
</dbReference>
<dbReference type="InterPro" id="IPR001055">
    <property type="entry name" value="Adrenodoxin-like"/>
</dbReference>
<dbReference type="InterPro" id="IPR012675">
    <property type="entry name" value="Beta-grasp_dom_sf"/>
</dbReference>
<evidence type="ECO:0000259" key="11">
    <source>
        <dbReference type="PROSITE" id="PS51085"/>
    </source>
</evidence>
<dbReference type="Pfam" id="PF00111">
    <property type="entry name" value="Fer2"/>
    <property type="match status" value="1"/>
</dbReference>
<comment type="similarity">
    <text evidence="2">Belongs to the adrenodoxin/putidaredoxin family.</text>
</comment>